<keyword evidence="2" id="KW-1185">Reference proteome</keyword>
<evidence type="ECO:0000313" key="1">
    <source>
        <dbReference type="EMBL" id="GFY77179.1"/>
    </source>
</evidence>
<reference evidence="1" key="1">
    <citation type="submission" date="2020-08" db="EMBL/GenBank/DDBJ databases">
        <title>Multicomponent nature underlies the extraordinary mechanical properties of spider dragline silk.</title>
        <authorList>
            <person name="Kono N."/>
            <person name="Nakamura H."/>
            <person name="Mori M."/>
            <person name="Yoshida Y."/>
            <person name="Ohtoshi R."/>
            <person name="Malay A.D."/>
            <person name="Moran D.A.P."/>
            <person name="Tomita M."/>
            <person name="Numata K."/>
            <person name="Arakawa K."/>
        </authorList>
    </citation>
    <scope>NUCLEOTIDE SEQUENCE</scope>
</reference>
<dbReference type="Proteomes" id="UP000886998">
    <property type="component" value="Unassembled WGS sequence"/>
</dbReference>
<dbReference type="EMBL" id="BMAV01022347">
    <property type="protein sequence ID" value="GFY77179.1"/>
    <property type="molecule type" value="Genomic_DNA"/>
</dbReference>
<evidence type="ECO:0000313" key="2">
    <source>
        <dbReference type="Proteomes" id="UP000886998"/>
    </source>
</evidence>
<proteinExistence type="predicted"/>
<accession>A0A8X7CL98</accession>
<dbReference type="GO" id="GO:0071897">
    <property type="term" value="P:DNA biosynthetic process"/>
    <property type="evidence" value="ECO:0007669"/>
    <property type="project" value="UniProtKB-ARBA"/>
</dbReference>
<dbReference type="SUPFAM" id="SSF56672">
    <property type="entry name" value="DNA/RNA polymerases"/>
    <property type="match status" value="1"/>
</dbReference>
<dbReference type="OrthoDB" id="10400431at2759"/>
<dbReference type="InterPro" id="IPR043502">
    <property type="entry name" value="DNA/RNA_pol_sf"/>
</dbReference>
<name>A0A8X7CL98_9ARAC</name>
<protein>
    <submittedName>
        <fullName evidence="1">DNA polymerase</fullName>
    </submittedName>
</protein>
<comment type="caution">
    <text evidence="1">The sequence shown here is derived from an EMBL/GenBank/DDBJ whole genome shotgun (WGS) entry which is preliminary data.</text>
</comment>
<gene>
    <name evidence="1" type="primary">AVEN_267430_1</name>
    <name evidence="1" type="ORF">TNIN_395231</name>
</gene>
<organism evidence="1 2">
    <name type="scientific">Trichonephila inaurata madagascariensis</name>
    <dbReference type="NCBI Taxonomy" id="2747483"/>
    <lineage>
        <taxon>Eukaryota</taxon>
        <taxon>Metazoa</taxon>
        <taxon>Ecdysozoa</taxon>
        <taxon>Arthropoda</taxon>
        <taxon>Chelicerata</taxon>
        <taxon>Arachnida</taxon>
        <taxon>Araneae</taxon>
        <taxon>Araneomorphae</taxon>
        <taxon>Entelegynae</taxon>
        <taxon>Araneoidea</taxon>
        <taxon>Nephilidae</taxon>
        <taxon>Trichonephila</taxon>
        <taxon>Trichonephila inaurata</taxon>
    </lineage>
</organism>
<sequence length="182" mass="21606">MTICATLCYPVLGSYHYLKRLNYHICYADTDSLMVQNWPDNDCHAVNAYLNLNHVELKFEQRMKRDLCVLSPVHLQAHKRTIVTKGFQKRINELIEFISQLVLENVWHFMFSTPLEKVSFAWMEDHLSLSSRGWILWVYIIQEAHYKCRDAKKYSIYRKTKHLVIIVRTCCVRCACSEAWKS</sequence>
<dbReference type="AlphaFoldDB" id="A0A8X7CL98"/>